<keyword evidence="8" id="KW-1185">Reference proteome</keyword>
<dbReference type="InterPro" id="IPR027469">
    <property type="entry name" value="Cation_efflux_TMD_sf"/>
</dbReference>
<name>A0A9X5IQ85_9MICO</name>
<dbReference type="Gene3D" id="1.20.1510.10">
    <property type="entry name" value="Cation efflux protein transmembrane domain"/>
    <property type="match status" value="1"/>
</dbReference>
<protein>
    <submittedName>
        <fullName evidence="7">Cation transporter</fullName>
    </submittedName>
</protein>
<dbReference type="GO" id="GO:0016020">
    <property type="term" value="C:membrane"/>
    <property type="evidence" value="ECO:0007669"/>
    <property type="project" value="UniProtKB-SubCell"/>
</dbReference>
<reference evidence="7 8" key="1">
    <citation type="submission" date="2020-04" db="EMBL/GenBank/DDBJ databases">
        <title>MicrobeNet Type strains.</title>
        <authorList>
            <person name="Nicholson A.C."/>
        </authorList>
    </citation>
    <scope>NUCLEOTIDE SEQUENCE [LARGE SCALE GENOMIC DNA]</scope>
    <source>
        <strain evidence="7 8">ATCC BAA-789</strain>
    </source>
</reference>
<evidence type="ECO:0000256" key="4">
    <source>
        <dbReference type="ARBA" id="ARBA00023136"/>
    </source>
</evidence>
<keyword evidence="2 5" id="KW-0812">Transmembrane</keyword>
<evidence type="ECO:0000256" key="1">
    <source>
        <dbReference type="ARBA" id="ARBA00004141"/>
    </source>
</evidence>
<accession>A0A9X5IQ85</accession>
<evidence type="ECO:0000259" key="6">
    <source>
        <dbReference type="Pfam" id="PF01545"/>
    </source>
</evidence>
<comment type="caution">
    <text evidence="7">The sequence shown here is derived from an EMBL/GenBank/DDBJ whole genome shotgun (WGS) entry which is preliminary data.</text>
</comment>
<feature type="transmembrane region" description="Helical" evidence="5">
    <location>
        <begin position="105"/>
        <end position="126"/>
    </location>
</feature>
<comment type="subcellular location">
    <subcellularLocation>
        <location evidence="1">Membrane</location>
        <topology evidence="1">Multi-pass membrane protein</topology>
    </subcellularLocation>
</comment>
<dbReference type="Pfam" id="PF01545">
    <property type="entry name" value="Cation_efflux"/>
    <property type="match status" value="1"/>
</dbReference>
<dbReference type="InterPro" id="IPR058533">
    <property type="entry name" value="Cation_efflux_TM"/>
</dbReference>
<keyword evidence="4 5" id="KW-0472">Membrane</keyword>
<feature type="transmembrane region" description="Helical" evidence="5">
    <location>
        <begin position="43"/>
        <end position="65"/>
    </location>
</feature>
<feature type="transmembrane region" description="Helical" evidence="5">
    <location>
        <begin position="72"/>
        <end position="93"/>
    </location>
</feature>
<dbReference type="AlphaFoldDB" id="A0A9X5IQ85"/>
<dbReference type="GO" id="GO:0008324">
    <property type="term" value="F:monoatomic cation transmembrane transporter activity"/>
    <property type="evidence" value="ECO:0007669"/>
    <property type="project" value="InterPro"/>
</dbReference>
<evidence type="ECO:0000256" key="3">
    <source>
        <dbReference type="ARBA" id="ARBA00022989"/>
    </source>
</evidence>
<organism evidence="7 8">
    <name type="scientific">Sanguibacter hominis ATCC BAA-789</name>
    <dbReference type="NCBI Taxonomy" id="1312740"/>
    <lineage>
        <taxon>Bacteria</taxon>
        <taxon>Bacillati</taxon>
        <taxon>Actinomycetota</taxon>
        <taxon>Actinomycetes</taxon>
        <taxon>Micrococcales</taxon>
        <taxon>Sanguibacteraceae</taxon>
        <taxon>Sanguibacter</taxon>
    </lineage>
</organism>
<dbReference type="Proteomes" id="UP000774283">
    <property type="component" value="Unassembled WGS sequence"/>
</dbReference>
<keyword evidence="3 5" id="KW-1133">Transmembrane helix</keyword>
<feature type="domain" description="Cation efflux protein transmembrane" evidence="6">
    <location>
        <begin position="18"/>
        <end position="185"/>
    </location>
</feature>
<dbReference type="RefSeq" id="WP_168447991.1">
    <property type="nucleotide sequence ID" value="NZ_JAAXOW010000004.1"/>
</dbReference>
<proteinExistence type="predicted"/>
<feature type="transmembrane region" description="Helical" evidence="5">
    <location>
        <begin position="147"/>
        <end position="167"/>
    </location>
</feature>
<dbReference type="EMBL" id="JAAXOW010000004">
    <property type="protein sequence ID" value="NKX93917.1"/>
    <property type="molecule type" value="Genomic_DNA"/>
</dbReference>
<sequence length="207" mass="21039">MTSPDAGRVAALRRAVALVALLNLAYAGVEGAVALSIGSVSLFADAVDFLEDTAINVLVLVALGWTLRRQAVAGKILALLILVPALAAAWQAFAKAGAPEPPDPLALGLTAGGAAVVNLVCALVLARFRGAGGSMVTGAFLSARNDVLVNVAIIVVGVLTALTTSGWPDIVLGVGIVVLNVRAAREVWELAHEEHLAARALAGEDLD</sequence>
<evidence type="ECO:0000256" key="5">
    <source>
        <dbReference type="SAM" id="Phobius"/>
    </source>
</evidence>
<evidence type="ECO:0000313" key="8">
    <source>
        <dbReference type="Proteomes" id="UP000774283"/>
    </source>
</evidence>
<dbReference type="SUPFAM" id="SSF161111">
    <property type="entry name" value="Cation efflux protein transmembrane domain-like"/>
    <property type="match status" value="1"/>
</dbReference>
<evidence type="ECO:0000313" key="7">
    <source>
        <dbReference type="EMBL" id="NKX93917.1"/>
    </source>
</evidence>
<evidence type="ECO:0000256" key="2">
    <source>
        <dbReference type="ARBA" id="ARBA00022692"/>
    </source>
</evidence>
<gene>
    <name evidence="7" type="ORF">HF995_11655</name>
</gene>